<feature type="domain" description="CCHC-type" evidence="3">
    <location>
        <begin position="284"/>
        <end position="299"/>
    </location>
</feature>
<dbReference type="PANTHER" id="PTHR34676:SF8">
    <property type="entry name" value="TRANSMEMBRANE PROTEIN"/>
    <property type="match status" value="1"/>
</dbReference>
<keyword evidence="1" id="KW-0862">Zinc</keyword>
<sequence length="379" mass="43868">MNTVDRLEEGYSTQRPPLFNGKYYQFWKSRMENFIKADNYQVWNVIESGDNAITKRNAEGNVVPKPKAEYTSQDYEKLEHNAQALKYLICGLGPSKHNRVLGCKTAKQMRDLLEVTHEGTSRVKKSKIDIFMRNYELFVMKPKESIKDMITRFTNIINKLSALGRDITVEDQVRKILRSLPPVWKPKTTAIEEAKDLSTMTLEDLTGSLLTYELGLQEEQDAESARRERGIALKAREEEEESESESDDEMSMFAKQFGRMYRKFKNNRAKQGKRNTQSFNNQGCFVCGSFEHRAKDCPQKKNEKTYDKNKSSSNRRFSEDKSFNRDLKKAMMAAWGNSSDDEEEENDKNSNHAGLCLMALSDEESDQESFEVWVPRTKP</sequence>
<proteinExistence type="predicted"/>
<evidence type="ECO:0000256" key="1">
    <source>
        <dbReference type="PROSITE-ProRule" id="PRU00047"/>
    </source>
</evidence>
<dbReference type="Pfam" id="PF14223">
    <property type="entry name" value="Retrotran_gag_2"/>
    <property type="match status" value="1"/>
</dbReference>
<protein>
    <recommendedName>
        <fullName evidence="3">CCHC-type domain-containing protein</fullName>
    </recommendedName>
</protein>
<dbReference type="SUPFAM" id="SSF57756">
    <property type="entry name" value="Retrovirus zinc finger-like domains"/>
    <property type="match status" value="1"/>
</dbReference>
<dbReference type="EMBL" id="CAMAPF010000121">
    <property type="protein sequence ID" value="CAH9103226.1"/>
    <property type="molecule type" value="Genomic_DNA"/>
</dbReference>
<evidence type="ECO:0000256" key="2">
    <source>
        <dbReference type="SAM" id="MobiDB-lite"/>
    </source>
</evidence>
<gene>
    <name evidence="4" type="ORF">CEPIT_LOCUS16348</name>
</gene>
<dbReference type="GO" id="GO:0003676">
    <property type="term" value="F:nucleic acid binding"/>
    <property type="evidence" value="ECO:0007669"/>
    <property type="project" value="InterPro"/>
</dbReference>
<reference evidence="4" key="1">
    <citation type="submission" date="2022-07" db="EMBL/GenBank/DDBJ databases">
        <authorList>
            <person name="Macas J."/>
            <person name="Novak P."/>
            <person name="Neumann P."/>
        </authorList>
    </citation>
    <scope>NUCLEOTIDE SEQUENCE</scope>
</reference>
<feature type="compositionally biased region" description="Basic and acidic residues" evidence="2">
    <location>
        <begin position="299"/>
        <end position="329"/>
    </location>
</feature>
<evidence type="ECO:0000259" key="3">
    <source>
        <dbReference type="PROSITE" id="PS50158"/>
    </source>
</evidence>
<dbReference type="InterPro" id="IPR001878">
    <property type="entry name" value="Znf_CCHC"/>
</dbReference>
<dbReference type="PROSITE" id="PS50158">
    <property type="entry name" value="ZF_CCHC"/>
    <property type="match status" value="1"/>
</dbReference>
<dbReference type="Pfam" id="PF00098">
    <property type="entry name" value="zf-CCHC"/>
    <property type="match status" value="1"/>
</dbReference>
<dbReference type="AlphaFoldDB" id="A0AAV0DP24"/>
<feature type="compositionally biased region" description="Basic and acidic residues" evidence="2">
    <location>
        <begin position="223"/>
        <end position="237"/>
    </location>
</feature>
<feature type="region of interest" description="Disordered" evidence="2">
    <location>
        <begin position="299"/>
        <end position="379"/>
    </location>
</feature>
<evidence type="ECO:0000313" key="4">
    <source>
        <dbReference type="EMBL" id="CAH9103226.1"/>
    </source>
</evidence>
<name>A0AAV0DP24_9ASTE</name>
<dbReference type="InterPro" id="IPR036875">
    <property type="entry name" value="Znf_CCHC_sf"/>
</dbReference>
<feature type="region of interest" description="Disordered" evidence="2">
    <location>
        <begin position="221"/>
        <end position="250"/>
    </location>
</feature>
<dbReference type="PANTHER" id="PTHR34676">
    <property type="entry name" value="DUF4219 DOMAIN-CONTAINING PROTEIN-RELATED"/>
    <property type="match status" value="1"/>
</dbReference>
<dbReference type="GO" id="GO:0008270">
    <property type="term" value="F:zinc ion binding"/>
    <property type="evidence" value="ECO:0007669"/>
    <property type="project" value="UniProtKB-KW"/>
</dbReference>
<feature type="compositionally biased region" description="Acidic residues" evidence="2">
    <location>
        <begin position="238"/>
        <end position="250"/>
    </location>
</feature>
<organism evidence="4 5">
    <name type="scientific">Cuscuta epithymum</name>
    <dbReference type="NCBI Taxonomy" id="186058"/>
    <lineage>
        <taxon>Eukaryota</taxon>
        <taxon>Viridiplantae</taxon>
        <taxon>Streptophyta</taxon>
        <taxon>Embryophyta</taxon>
        <taxon>Tracheophyta</taxon>
        <taxon>Spermatophyta</taxon>
        <taxon>Magnoliopsida</taxon>
        <taxon>eudicotyledons</taxon>
        <taxon>Gunneridae</taxon>
        <taxon>Pentapetalae</taxon>
        <taxon>asterids</taxon>
        <taxon>lamiids</taxon>
        <taxon>Solanales</taxon>
        <taxon>Convolvulaceae</taxon>
        <taxon>Cuscuteae</taxon>
        <taxon>Cuscuta</taxon>
        <taxon>Cuscuta subgen. Cuscuta</taxon>
    </lineage>
</organism>
<keyword evidence="5" id="KW-1185">Reference proteome</keyword>
<dbReference type="SMART" id="SM00343">
    <property type="entry name" value="ZnF_C2HC"/>
    <property type="match status" value="1"/>
</dbReference>
<dbReference type="Proteomes" id="UP001152523">
    <property type="component" value="Unassembled WGS sequence"/>
</dbReference>
<keyword evidence="1" id="KW-0863">Zinc-finger</keyword>
<evidence type="ECO:0000313" key="5">
    <source>
        <dbReference type="Proteomes" id="UP001152523"/>
    </source>
</evidence>
<comment type="caution">
    <text evidence="4">The sequence shown here is derived from an EMBL/GenBank/DDBJ whole genome shotgun (WGS) entry which is preliminary data.</text>
</comment>
<accession>A0AAV0DP24</accession>
<keyword evidence="1" id="KW-0479">Metal-binding</keyword>